<sequence length="781" mass="84143">MANFYLWAAFGLCLLKLCLTETQFNVSCRYGGVFHVEKNGRYSLTRTEAIELCRALNSTLATLEQFERAHELGFETCRYGFIVGHIVIPRINPYHLCAANHTGVYKLSSNTTGRYDAYCYNETESRIKACEPIERIDTSFLSNQSEIVIDNEDGSRYNADGTRHSGDSSTSGVDDENLGSGSIHDTTPGDTSIRRSSPSYYGSVTPISHMPDHSSGGGEKDFPVKQYDDEISPTSTDISATATDFHKEDDVQHPASTTMVSNHGAKQNDSAQDPLVYPGWGKEDYSIQPTIMDRVIPSRESNPEKESSNTVLATPDVGHHEEATLPSDNEAAQSTEGITHPTDAPGGPVLLGLDPASTDEAVTVSVNVFHPEEGTSRPLVPSIQPGSDSEQANATDGSHVNLIPGVFPDMDDHLYQLPSHLSTTLDTPDDASHEEPTQPTLPSDNEAARSTEGITHPTDAPGIPVLLGLDPASANEADEESLLMSTTIITTVTDSNDVLNPEDVTREVWTPRVIDTALATPDNGHHEEATQATLPSDNEAAQSTEGITHTTDAPGDPVLLGLDPASTDEAGEESLLTSTTVTVSVNVFHPEEGTNRPLIPSIQPGSDSEQANATDGSHVNLIPGVFPDMDDHLYQLPTPPPPRSTSNINSDQGPYQEDGEPTPFPGESTTTTVTSQPRSAQVPEWLIIVAALLALALILAVCIAVNSRRRCGQKKKLVINNGKGAVEDRKTRELNGDASKSQEMVHLVHKEQSNDQTGACDEFLTVDETQNHQDVDMKSGV</sequence>
<dbReference type="GO" id="GO:0070374">
    <property type="term" value="P:positive regulation of ERK1 and ERK2 cascade"/>
    <property type="evidence" value="ECO:0007669"/>
    <property type="project" value="TreeGrafter"/>
</dbReference>
<keyword evidence="17" id="KW-0966">Cell projection</keyword>
<dbReference type="GO" id="GO:0016323">
    <property type="term" value="C:basolateral plasma membrane"/>
    <property type="evidence" value="ECO:0007669"/>
    <property type="project" value="TreeGrafter"/>
</dbReference>
<feature type="region of interest" description="Disordered" evidence="25">
    <location>
        <begin position="151"/>
        <end position="224"/>
    </location>
</feature>
<dbReference type="Proteomes" id="UP000694412">
    <property type="component" value="Chromosome 5"/>
</dbReference>
<dbReference type="Ensembl" id="ENSCJPT00005026296.1">
    <property type="protein sequence ID" value="ENSCJPP00005018951.1"/>
    <property type="gene ID" value="ENSCJPG00005015414.1"/>
</dbReference>
<keyword evidence="10" id="KW-0130">Cell adhesion</keyword>
<comment type="caution">
    <text evidence="24">Lacks conserved residue(s) required for the propagation of feature annotation.</text>
</comment>
<feature type="compositionally biased region" description="Polar residues" evidence="25">
    <location>
        <begin position="326"/>
        <end position="337"/>
    </location>
</feature>
<keyword evidence="11" id="KW-0654">Proteoglycan</keyword>
<dbReference type="InterPro" id="IPR016186">
    <property type="entry name" value="C-type_lectin-like/link_sf"/>
</dbReference>
<dbReference type="InterPro" id="IPR001231">
    <property type="entry name" value="CD44_antigen"/>
</dbReference>
<dbReference type="GO" id="GO:0048731">
    <property type="term" value="P:system development"/>
    <property type="evidence" value="ECO:0007669"/>
    <property type="project" value="UniProtKB-ARBA"/>
</dbReference>
<dbReference type="GO" id="GO:0005902">
    <property type="term" value="C:microvillus"/>
    <property type="evidence" value="ECO:0007669"/>
    <property type="project" value="UniProtKB-SubCell"/>
</dbReference>
<feature type="compositionally biased region" description="Polar residues" evidence="25">
    <location>
        <begin position="667"/>
        <end position="676"/>
    </location>
</feature>
<keyword evidence="30" id="KW-1185">Reference proteome</keyword>
<dbReference type="Pfam" id="PF00193">
    <property type="entry name" value="Xlink"/>
    <property type="match status" value="1"/>
</dbReference>
<dbReference type="GO" id="GO:0009653">
    <property type="term" value="P:anatomical structure morphogenesis"/>
    <property type="evidence" value="ECO:0007669"/>
    <property type="project" value="UniProtKB-ARBA"/>
</dbReference>
<dbReference type="PRINTS" id="PR01265">
    <property type="entry name" value="LINKMODULE"/>
</dbReference>
<comment type="subcellular location">
    <subcellularLocation>
        <location evidence="2">Cell membrane</location>
        <topology evidence="2">Single-pass type I membrane protein</topology>
    </subcellularLocation>
    <subcellularLocation>
        <location evidence="1">Cell projection</location>
        <location evidence="1">Microvillus</location>
    </subcellularLocation>
    <subcellularLocation>
        <location evidence="3">Secreted</location>
    </subcellularLocation>
</comment>
<evidence type="ECO:0000256" key="11">
    <source>
        <dbReference type="ARBA" id="ARBA00022974"/>
    </source>
</evidence>
<evidence type="ECO:0000256" key="9">
    <source>
        <dbReference type="ARBA" id="ARBA00022729"/>
    </source>
</evidence>
<dbReference type="InterPro" id="IPR000538">
    <property type="entry name" value="Link_dom"/>
</dbReference>
<keyword evidence="8 26" id="KW-0812">Transmembrane</keyword>
<dbReference type="SUPFAM" id="SSF56436">
    <property type="entry name" value="C-type lectin-like"/>
    <property type="match status" value="1"/>
</dbReference>
<evidence type="ECO:0000256" key="4">
    <source>
        <dbReference type="ARBA" id="ARBA00020474"/>
    </source>
</evidence>
<keyword evidence="5" id="KW-1003">Cell membrane</keyword>
<protein>
    <recommendedName>
        <fullName evidence="4">CD44 antigen</fullName>
    </recommendedName>
    <alternativeName>
        <fullName evidence="22">GP90 lymphocyte homing/adhesion receptor</fullName>
    </alternativeName>
    <alternativeName>
        <fullName evidence="21">HUTCH-I</fullName>
    </alternativeName>
    <alternativeName>
        <fullName evidence="23">Hermes antigen</fullName>
    </alternativeName>
    <alternativeName>
        <fullName evidence="20">Hyaluronate receptor</fullName>
    </alternativeName>
    <alternativeName>
        <fullName evidence="18">Phagocytic glycoprotein 1</fullName>
    </alternativeName>
    <alternativeName>
        <fullName evidence="19">Phagocytic glycoprotein I</fullName>
    </alternativeName>
</protein>
<feature type="domain" description="Link" evidence="28">
    <location>
        <begin position="32"/>
        <end position="121"/>
    </location>
</feature>
<dbReference type="PRINTS" id="PR00658">
    <property type="entry name" value="CD44"/>
</dbReference>
<feature type="transmembrane region" description="Helical" evidence="26">
    <location>
        <begin position="685"/>
        <end position="706"/>
    </location>
</feature>
<organism evidence="29 30">
    <name type="scientific">Coturnix japonica</name>
    <name type="common">Japanese quail</name>
    <name type="synonym">Coturnix coturnix japonica</name>
    <dbReference type="NCBI Taxonomy" id="93934"/>
    <lineage>
        <taxon>Eukaryota</taxon>
        <taxon>Metazoa</taxon>
        <taxon>Chordata</taxon>
        <taxon>Craniata</taxon>
        <taxon>Vertebrata</taxon>
        <taxon>Euteleostomi</taxon>
        <taxon>Archelosauria</taxon>
        <taxon>Archosauria</taxon>
        <taxon>Dinosauria</taxon>
        <taxon>Saurischia</taxon>
        <taxon>Theropoda</taxon>
        <taxon>Coelurosauria</taxon>
        <taxon>Aves</taxon>
        <taxon>Neognathae</taxon>
        <taxon>Galloanserae</taxon>
        <taxon>Galliformes</taxon>
        <taxon>Phasianidae</taxon>
        <taxon>Perdicinae</taxon>
        <taxon>Coturnix</taxon>
    </lineage>
</organism>
<dbReference type="SMART" id="SM00445">
    <property type="entry name" value="LINK"/>
    <property type="match status" value="1"/>
</dbReference>
<keyword evidence="6" id="KW-0964">Secreted</keyword>
<keyword evidence="15" id="KW-0675">Receptor</keyword>
<evidence type="ECO:0000256" key="7">
    <source>
        <dbReference type="ARBA" id="ARBA00022553"/>
    </source>
</evidence>
<dbReference type="GO" id="GO:0042981">
    <property type="term" value="P:regulation of apoptotic process"/>
    <property type="evidence" value="ECO:0007669"/>
    <property type="project" value="UniProtKB-ARBA"/>
</dbReference>
<dbReference type="AlphaFoldDB" id="A0A8C2TXP3"/>
<reference evidence="29" key="2">
    <citation type="submission" date="2025-08" db="UniProtKB">
        <authorList>
            <consortium name="Ensembl"/>
        </authorList>
    </citation>
    <scope>IDENTIFICATION</scope>
</reference>
<dbReference type="GO" id="GO:0005576">
    <property type="term" value="C:extracellular region"/>
    <property type="evidence" value="ECO:0007669"/>
    <property type="project" value="UniProtKB-SubCell"/>
</dbReference>
<evidence type="ECO:0000256" key="1">
    <source>
        <dbReference type="ARBA" id="ARBA00004105"/>
    </source>
</evidence>
<keyword evidence="9 27" id="KW-0732">Signal</keyword>
<keyword evidence="16" id="KW-0325">Glycoprotein</keyword>
<reference evidence="29" key="1">
    <citation type="submission" date="2015-11" db="EMBL/GenBank/DDBJ databases">
        <authorList>
            <consortium name="International Coturnix japonica Genome Analysis Consortium"/>
            <person name="Warren W."/>
            <person name="Burt D.W."/>
            <person name="Antin P.B."/>
            <person name="Lanford R."/>
            <person name="Gros J."/>
            <person name="Wilson R.K."/>
        </authorList>
    </citation>
    <scope>NUCLEOTIDE SEQUENCE [LARGE SCALE GENOMIC DNA]</scope>
</reference>
<proteinExistence type="predicted"/>
<evidence type="ECO:0000256" key="14">
    <source>
        <dbReference type="ARBA" id="ARBA00023157"/>
    </source>
</evidence>
<feature type="region of interest" description="Disordered" evidence="25">
    <location>
        <begin position="420"/>
        <end position="469"/>
    </location>
</feature>
<dbReference type="GeneTree" id="ENSGT00530000063822"/>
<evidence type="ECO:0000256" key="24">
    <source>
        <dbReference type="PROSITE-ProRule" id="PRU00323"/>
    </source>
</evidence>
<dbReference type="Gene3D" id="3.10.100.10">
    <property type="entry name" value="Mannose-Binding Protein A, subunit A"/>
    <property type="match status" value="1"/>
</dbReference>
<dbReference type="GO" id="GO:0006954">
    <property type="term" value="P:inflammatory response"/>
    <property type="evidence" value="ECO:0007669"/>
    <property type="project" value="TreeGrafter"/>
</dbReference>
<evidence type="ECO:0000256" key="5">
    <source>
        <dbReference type="ARBA" id="ARBA00022475"/>
    </source>
</evidence>
<evidence type="ECO:0000256" key="27">
    <source>
        <dbReference type="SAM" id="SignalP"/>
    </source>
</evidence>
<dbReference type="GO" id="GO:0004896">
    <property type="term" value="F:cytokine receptor activity"/>
    <property type="evidence" value="ECO:0007669"/>
    <property type="project" value="TreeGrafter"/>
</dbReference>
<dbReference type="PROSITE" id="PS50963">
    <property type="entry name" value="LINK_2"/>
    <property type="match status" value="1"/>
</dbReference>
<dbReference type="GO" id="GO:0035692">
    <property type="term" value="C:macrophage migration inhibitory factor receptor complex"/>
    <property type="evidence" value="ECO:0007669"/>
    <property type="project" value="TreeGrafter"/>
</dbReference>
<evidence type="ECO:0000256" key="16">
    <source>
        <dbReference type="ARBA" id="ARBA00023180"/>
    </source>
</evidence>
<evidence type="ECO:0000313" key="30">
    <source>
        <dbReference type="Proteomes" id="UP000694412"/>
    </source>
</evidence>
<reference evidence="29" key="3">
    <citation type="submission" date="2025-09" db="UniProtKB">
        <authorList>
            <consortium name="Ensembl"/>
        </authorList>
    </citation>
    <scope>IDENTIFICATION</scope>
</reference>
<keyword evidence="13 26" id="KW-0472">Membrane</keyword>
<evidence type="ECO:0000256" key="23">
    <source>
        <dbReference type="ARBA" id="ARBA00032917"/>
    </source>
</evidence>
<evidence type="ECO:0000256" key="22">
    <source>
        <dbReference type="ARBA" id="ARBA00032514"/>
    </source>
</evidence>
<keyword evidence="7" id="KW-0597">Phosphoprotein</keyword>
<evidence type="ECO:0000256" key="2">
    <source>
        <dbReference type="ARBA" id="ARBA00004251"/>
    </source>
</evidence>
<evidence type="ECO:0000256" key="3">
    <source>
        <dbReference type="ARBA" id="ARBA00004613"/>
    </source>
</evidence>
<evidence type="ECO:0000256" key="8">
    <source>
        <dbReference type="ARBA" id="ARBA00022692"/>
    </source>
</evidence>
<accession>A0A8C2TXP3</accession>
<feature type="region of interest" description="Disordered" evidence="25">
    <location>
        <begin position="298"/>
        <end position="349"/>
    </location>
</feature>
<dbReference type="FunFam" id="3.10.100.10:FF:000004">
    <property type="entry name" value="CD44 antigen isoform X2"/>
    <property type="match status" value="1"/>
</dbReference>
<evidence type="ECO:0000256" key="25">
    <source>
        <dbReference type="SAM" id="MobiDB-lite"/>
    </source>
</evidence>
<evidence type="ECO:0000256" key="6">
    <source>
        <dbReference type="ARBA" id="ARBA00022525"/>
    </source>
</evidence>
<evidence type="ECO:0000256" key="18">
    <source>
        <dbReference type="ARBA" id="ARBA00029917"/>
    </source>
</evidence>
<evidence type="ECO:0000256" key="21">
    <source>
        <dbReference type="ARBA" id="ARBA00031823"/>
    </source>
</evidence>
<feature type="compositionally biased region" description="Polar residues" evidence="25">
    <location>
        <begin position="603"/>
        <end position="617"/>
    </location>
</feature>
<feature type="compositionally biased region" description="Polar residues" evidence="25">
    <location>
        <begin position="530"/>
        <end position="551"/>
    </location>
</feature>
<dbReference type="InterPro" id="IPR016187">
    <property type="entry name" value="CTDL_fold"/>
</dbReference>
<evidence type="ECO:0000256" key="26">
    <source>
        <dbReference type="SAM" id="Phobius"/>
    </source>
</evidence>
<feature type="region of interest" description="Disordered" evidence="25">
    <location>
        <begin position="372"/>
        <end position="397"/>
    </location>
</feature>
<evidence type="ECO:0000259" key="28">
    <source>
        <dbReference type="PROSITE" id="PS50963"/>
    </source>
</evidence>
<feature type="compositionally biased region" description="Polar residues" evidence="25">
    <location>
        <begin position="179"/>
        <end position="206"/>
    </location>
</feature>
<dbReference type="GO" id="GO:0009986">
    <property type="term" value="C:cell surface"/>
    <property type="evidence" value="ECO:0007669"/>
    <property type="project" value="UniProtKB-ARBA"/>
</dbReference>
<gene>
    <name evidence="29" type="primary">CD44</name>
</gene>
<name>A0A8C2TXP3_COTJA</name>
<evidence type="ECO:0000256" key="19">
    <source>
        <dbReference type="ARBA" id="ARBA00029928"/>
    </source>
</evidence>
<keyword evidence="14" id="KW-1015">Disulfide bond</keyword>
<feature type="compositionally biased region" description="Polar residues" evidence="25">
    <location>
        <begin position="644"/>
        <end position="653"/>
    </location>
</feature>
<evidence type="ECO:0000256" key="15">
    <source>
        <dbReference type="ARBA" id="ARBA00023170"/>
    </source>
</evidence>
<dbReference type="GO" id="GO:0005540">
    <property type="term" value="F:hyaluronic acid binding"/>
    <property type="evidence" value="ECO:0007669"/>
    <property type="project" value="InterPro"/>
</dbReference>
<keyword evidence="12 26" id="KW-1133">Transmembrane helix</keyword>
<feature type="region of interest" description="Disordered" evidence="25">
    <location>
        <begin position="519"/>
        <end position="556"/>
    </location>
</feature>
<evidence type="ECO:0000256" key="10">
    <source>
        <dbReference type="ARBA" id="ARBA00022889"/>
    </source>
</evidence>
<evidence type="ECO:0000256" key="17">
    <source>
        <dbReference type="ARBA" id="ARBA00023273"/>
    </source>
</evidence>
<feature type="compositionally biased region" description="Polar residues" evidence="25">
    <location>
        <begin position="384"/>
        <end position="397"/>
    </location>
</feature>
<evidence type="ECO:0000256" key="13">
    <source>
        <dbReference type="ARBA" id="ARBA00023136"/>
    </source>
</evidence>
<evidence type="ECO:0000256" key="12">
    <source>
        <dbReference type="ARBA" id="ARBA00022989"/>
    </source>
</evidence>
<feature type="signal peptide" evidence="27">
    <location>
        <begin position="1"/>
        <end position="20"/>
    </location>
</feature>
<dbReference type="InterPro" id="IPR043210">
    <property type="entry name" value="CD44_antigen-like"/>
</dbReference>
<feature type="chain" id="PRO_5034717874" description="CD44 antigen" evidence="27">
    <location>
        <begin position="21"/>
        <end position="781"/>
    </location>
</feature>
<dbReference type="GO" id="GO:0007155">
    <property type="term" value="P:cell adhesion"/>
    <property type="evidence" value="ECO:0007669"/>
    <property type="project" value="UniProtKB-KW"/>
</dbReference>
<dbReference type="CDD" id="cd03516">
    <property type="entry name" value="Link_domain_CD44_like"/>
    <property type="match status" value="1"/>
</dbReference>
<evidence type="ECO:0000313" key="29">
    <source>
        <dbReference type="Ensembl" id="ENSCJPP00005018951.1"/>
    </source>
</evidence>
<dbReference type="PANTHER" id="PTHR10225">
    <property type="entry name" value="HYALURONAN RECEPTOR"/>
    <property type="match status" value="1"/>
</dbReference>
<feature type="region of interest" description="Disordered" evidence="25">
    <location>
        <begin position="588"/>
        <end position="676"/>
    </location>
</feature>
<dbReference type="PROSITE" id="PS01241">
    <property type="entry name" value="LINK_1"/>
    <property type="match status" value="1"/>
</dbReference>
<dbReference type="PANTHER" id="PTHR10225:SF6">
    <property type="entry name" value="CD44 ANTIGEN"/>
    <property type="match status" value="1"/>
</dbReference>
<evidence type="ECO:0000256" key="20">
    <source>
        <dbReference type="ARBA" id="ARBA00031179"/>
    </source>
</evidence>